<dbReference type="PRINTS" id="PR00109">
    <property type="entry name" value="TYRKINASE"/>
</dbReference>
<dbReference type="InterPro" id="IPR001245">
    <property type="entry name" value="Ser-Thr/Tyr_kinase_cat_dom"/>
</dbReference>
<dbReference type="InterPro" id="IPR008271">
    <property type="entry name" value="Ser/Thr_kinase_AS"/>
</dbReference>
<dbReference type="PROSITE" id="PS00108">
    <property type="entry name" value="PROTEIN_KINASE_ST"/>
    <property type="match status" value="1"/>
</dbReference>
<evidence type="ECO:0000256" key="7">
    <source>
        <dbReference type="ARBA" id="ARBA00047899"/>
    </source>
</evidence>
<keyword evidence="14" id="KW-1185">Reference proteome</keyword>
<dbReference type="InterPro" id="IPR000719">
    <property type="entry name" value="Prot_kinase_dom"/>
</dbReference>
<dbReference type="PROSITE" id="PS00107">
    <property type="entry name" value="PROTEIN_KINASE_ATP"/>
    <property type="match status" value="1"/>
</dbReference>
<dbReference type="GO" id="GO:0004674">
    <property type="term" value="F:protein serine/threonine kinase activity"/>
    <property type="evidence" value="ECO:0007669"/>
    <property type="project" value="UniProtKB-KW"/>
</dbReference>
<keyword evidence="6 9" id="KW-0067">ATP-binding</keyword>
<comment type="similarity">
    <text evidence="10">Belongs to the protein kinase superfamily.</text>
</comment>
<comment type="caution">
    <text evidence="13">The sequence shown here is derived from an EMBL/GenBank/DDBJ whole genome shotgun (WGS) entry which is preliminary data.</text>
</comment>
<keyword evidence="5" id="KW-0418">Kinase</keyword>
<dbReference type="CDD" id="cd08215">
    <property type="entry name" value="STKc_Nek"/>
    <property type="match status" value="1"/>
</dbReference>
<evidence type="ECO:0000256" key="2">
    <source>
        <dbReference type="ARBA" id="ARBA00022527"/>
    </source>
</evidence>
<keyword evidence="4 9" id="KW-0547">Nucleotide-binding</keyword>
<evidence type="ECO:0000259" key="12">
    <source>
        <dbReference type="PROSITE" id="PS50011"/>
    </source>
</evidence>
<dbReference type="EMBL" id="LGRX02003382">
    <property type="protein sequence ID" value="KAK3282308.1"/>
    <property type="molecule type" value="Genomic_DNA"/>
</dbReference>
<evidence type="ECO:0000313" key="13">
    <source>
        <dbReference type="EMBL" id="KAK3282308.1"/>
    </source>
</evidence>
<evidence type="ECO:0000256" key="11">
    <source>
        <dbReference type="SAM" id="MobiDB-lite"/>
    </source>
</evidence>
<accession>A0AAE0GQR3</accession>
<feature type="compositionally biased region" description="Basic and acidic residues" evidence="11">
    <location>
        <begin position="314"/>
        <end position="328"/>
    </location>
</feature>
<feature type="region of interest" description="Disordered" evidence="11">
    <location>
        <begin position="314"/>
        <end position="338"/>
    </location>
</feature>
<dbReference type="Gene3D" id="1.10.510.10">
    <property type="entry name" value="Transferase(Phosphotransferase) domain 1"/>
    <property type="match status" value="1"/>
</dbReference>
<keyword evidence="2 10" id="KW-0723">Serine/threonine-protein kinase</keyword>
<evidence type="ECO:0000256" key="8">
    <source>
        <dbReference type="ARBA" id="ARBA00048679"/>
    </source>
</evidence>
<dbReference type="GO" id="GO:0005524">
    <property type="term" value="F:ATP binding"/>
    <property type="evidence" value="ECO:0007669"/>
    <property type="project" value="UniProtKB-UniRule"/>
</dbReference>
<comment type="catalytic activity">
    <reaction evidence="8">
        <text>L-seryl-[protein] + ATP = O-phospho-L-seryl-[protein] + ADP + H(+)</text>
        <dbReference type="Rhea" id="RHEA:17989"/>
        <dbReference type="Rhea" id="RHEA-COMP:9863"/>
        <dbReference type="Rhea" id="RHEA-COMP:11604"/>
        <dbReference type="ChEBI" id="CHEBI:15378"/>
        <dbReference type="ChEBI" id="CHEBI:29999"/>
        <dbReference type="ChEBI" id="CHEBI:30616"/>
        <dbReference type="ChEBI" id="CHEBI:83421"/>
        <dbReference type="ChEBI" id="CHEBI:456216"/>
        <dbReference type="EC" id="2.7.11.1"/>
    </reaction>
</comment>
<evidence type="ECO:0000256" key="5">
    <source>
        <dbReference type="ARBA" id="ARBA00022777"/>
    </source>
</evidence>
<dbReference type="SUPFAM" id="SSF56112">
    <property type="entry name" value="Protein kinase-like (PK-like)"/>
    <property type="match status" value="1"/>
</dbReference>
<evidence type="ECO:0000256" key="1">
    <source>
        <dbReference type="ARBA" id="ARBA00012513"/>
    </source>
</evidence>
<dbReference type="InterPro" id="IPR017441">
    <property type="entry name" value="Protein_kinase_ATP_BS"/>
</dbReference>
<evidence type="ECO:0000256" key="9">
    <source>
        <dbReference type="PROSITE-ProRule" id="PRU10141"/>
    </source>
</evidence>
<evidence type="ECO:0000256" key="6">
    <source>
        <dbReference type="ARBA" id="ARBA00022840"/>
    </source>
</evidence>
<evidence type="ECO:0000256" key="4">
    <source>
        <dbReference type="ARBA" id="ARBA00022741"/>
    </source>
</evidence>
<organism evidence="13 14">
    <name type="scientific">Cymbomonas tetramitiformis</name>
    <dbReference type="NCBI Taxonomy" id="36881"/>
    <lineage>
        <taxon>Eukaryota</taxon>
        <taxon>Viridiplantae</taxon>
        <taxon>Chlorophyta</taxon>
        <taxon>Pyramimonadophyceae</taxon>
        <taxon>Pyramimonadales</taxon>
        <taxon>Pyramimonadaceae</taxon>
        <taxon>Cymbomonas</taxon>
    </lineage>
</organism>
<proteinExistence type="inferred from homology"/>
<feature type="domain" description="Protein kinase" evidence="12">
    <location>
        <begin position="4"/>
        <end position="258"/>
    </location>
</feature>
<sequence>MERYVVEKRIGVGSYGSAYLVHFRKDRNVKCVLKKIRLDNVGPKERAAAHQEVKLLSQLSHPFVLGYIDSFQYKNFLCIVTEFCEAGDLYNKLKSCKTYLKEEQVVEWFVQLLSAIQYLHERKVLHRDLKTQNVFLTKEGNIKLGDFGIARVLNAPVEMAMTVIGTPYYMSPEIMESKPYDFKSDLWAFGCVLYELTSLKHAFDAQDMNGLVMKILRGKYGSPPAHFSPELRQVVSRLLSKEPEQRPSCEQLNELAWVKSIMQQFSPKLSQLRREEMDKISYLKACSRGEIDKDFRKKGDQVGETRMKVEAQLQKEHAQKESVEEKLARLQALPPRIP</sequence>
<dbReference type="InterPro" id="IPR051131">
    <property type="entry name" value="NEK_Ser/Thr_kinase_NIMA"/>
</dbReference>
<comment type="catalytic activity">
    <reaction evidence="7">
        <text>L-threonyl-[protein] + ATP = O-phospho-L-threonyl-[protein] + ADP + H(+)</text>
        <dbReference type="Rhea" id="RHEA:46608"/>
        <dbReference type="Rhea" id="RHEA-COMP:11060"/>
        <dbReference type="Rhea" id="RHEA-COMP:11605"/>
        <dbReference type="ChEBI" id="CHEBI:15378"/>
        <dbReference type="ChEBI" id="CHEBI:30013"/>
        <dbReference type="ChEBI" id="CHEBI:30616"/>
        <dbReference type="ChEBI" id="CHEBI:61977"/>
        <dbReference type="ChEBI" id="CHEBI:456216"/>
        <dbReference type="EC" id="2.7.11.1"/>
    </reaction>
</comment>
<dbReference type="PANTHER" id="PTHR44899">
    <property type="entry name" value="CAMK FAMILY PROTEIN KINASE"/>
    <property type="match status" value="1"/>
</dbReference>
<dbReference type="EC" id="2.7.11.1" evidence="1"/>
<feature type="binding site" evidence="9">
    <location>
        <position position="34"/>
    </location>
    <ligand>
        <name>ATP</name>
        <dbReference type="ChEBI" id="CHEBI:30616"/>
    </ligand>
</feature>
<dbReference type="Pfam" id="PF00069">
    <property type="entry name" value="Pkinase"/>
    <property type="match status" value="1"/>
</dbReference>
<dbReference type="AlphaFoldDB" id="A0AAE0GQR3"/>
<gene>
    <name evidence="13" type="ORF">CYMTET_9951</name>
</gene>
<dbReference type="PANTHER" id="PTHR44899:SF3">
    <property type="entry name" value="SERINE_THREONINE-PROTEIN KINASE NEK1"/>
    <property type="match status" value="1"/>
</dbReference>
<dbReference type="Gene3D" id="3.30.200.20">
    <property type="entry name" value="Phosphorylase Kinase, domain 1"/>
    <property type="match status" value="1"/>
</dbReference>
<dbReference type="Proteomes" id="UP001190700">
    <property type="component" value="Unassembled WGS sequence"/>
</dbReference>
<keyword evidence="3" id="KW-0808">Transferase</keyword>
<evidence type="ECO:0000256" key="3">
    <source>
        <dbReference type="ARBA" id="ARBA00022679"/>
    </source>
</evidence>
<protein>
    <recommendedName>
        <fullName evidence="1">non-specific serine/threonine protein kinase</fullName>
        <ecNumber evidence="1">2.7.11.1</ecNumber>
    </recommendedName>
</protein>
<dbReference type="InterPro" id="IPR011009">
    <property type="entry name" value="Kinase-like_dom_sf"/>
</dbReference>
<reference evidence="13 14" key="1">
    <citation type="journal article" date="2015" name="Genome Biol. Evol.">
        <title>Comparative Genomics of a Bacterivorous Green Alga Reveals Evolutionary Causalities and Consequences of Phago-Mixotrophic Mode of Nutrition.</title>
        <authorList>
            <person name="Burns J.A."/>
            <person name="Paasch A."/>
            <person name="Narechania A."/>
            <person name="Kim E."/>
        </authorList>
    </citation>
    <scope>NUCLEOTIDE SEQUENCE [LARGE SCALE GENOMIC DNA]</scope>
    <source>
        <strain evidence="13 14">PLY_AMNH</strain>
    </source>
</reference>
<dbReference type="PROSITE" id="PS50011">
    <property type="entry name" value="PROTEIN_KINASE_DOM"/>
    <property type="match status" value="1"/>
</dbReference>
<evidence type="ECO:0000313" key="14">
    <source>
        <dbReference type="Proteomes" id="UP001190700"/>
    </source>
</evidence>
<evidence type="ECO:0000256" key="10">
    <source>
        <dbReference type="RuleBase" id="RU000304"/>
    </source>
</evidence>
<name>A0AAE0GQR3_9CHLO</name>
<dbReference type="SMART" id="SM00220">
    <property type="entry name" value="S_TKc"/>
    <property type="match status" value="1"/>
</dbReference>